<sequence length="262" mass="29672">MRLVNYVAKYFTKRTLIQHSQQRCSSSSYSKFIQIQIQIQNAPTANTSRVPQTLRNPHFYSSFFHKSYYSSSSSSSSGNRKMGFLSWYLSTLEKRPILTKSISCSLIYAAADITSQMMTMPPSSGSLDLIRASRMAGYGLVVLGPAQHIWFNFMARCFPKRDVISTLKKLVTGQLVFGPFVTSVFFSFNAALQGENASEIAARLKRDVLPTLLNGLMFWPLCDFFTYKIIPVHLQPLMNSSFSYIWTIYLTYMASLQKAVAD</sequence>
<name>A0ABD2Z6D9_9GENT</name>
<dbReference type="AlphaFoldDB" id="A0ABD2Z6D9"/>
<evidence type="ECO:0000256" key="3">
    <source>
        <dbReference type="ARBA" id="ARBA00022692"/>
    </source>
</evidence>
<keyword evidence="3 6" id="KW-0812">Transmembrane</keyword>
<dbReference type="Proteomes" id="UP001630127">
    <property type="component" value="Unassembled WGS sequence"/>
</dbReference>
<comment type="subcellular location">
    <subcellularLocation>
        <location evidence="1">Membrane</location>
        <topology evidence="1">Multi-pass membrane protein</topology>
    </subcellularLocation>
</comment>
<evidence type="ECO:0000256" key="2">
    <source>
        <dbReference type="ARBA" id="ARBA00006824"/>
    </source>
</evidence>
<keyword evidence="5 6" id="KW-0472">Membrane</keyword>
<dbReference type="GO" id="GO:0016020">
    <property type="term" value="C:membrane"/>
    <property type="evidence" value="ECO:0007669"/>
    <property type="project" value="UniProtKB-SubCell"/>
</dbReference>
<proteinExistence type="inferred from homology"/>
<evidence type="ECO:0000256" key="5">
    <source>
        <dbReference type="ARBA" id="ARBA00023136"/>
    </source>
</evidence>
<dbReference type="PANTHER" id="PTHR11266">
    <property type="entry name" value="PEROXISOMAL MEMBRANE PROTEIN 2, PXMP2 MPV17"/>
    <property type="match status" value="1"/>
</dbReference>
<evidence type="ECO:0000313" key="8">
    <source>
        <dbReference type="Proteomes" id="UP001630127"/>
    </source>
</evidence>
<dbReference type="Pfam" id="PF04117">
    <property type="entry name" value="Mpv17_PMP22"/>
    <property type="match status" value="1"/>
</dbReference>
<feature type="transmembrane region" description="Helical" evidence="6">
    <location>
        <begin position="170"/>
        <end position="192"/>
    </location>
</feature>
<gene>
    <name evidence="7" type="ORF">ACH5RR_027106</name>
</gene>
<keyword evidence="8" id="KW-1185">Reference proteome</keyword>
<dbReference type="PANTHER" id="PTHR11266:SF88">
    <property type="entry name" value="PROTEIN SYM1-LIKE"/>
    <property type="match status" value="1"/>
</dbReference>
<comment type="caution">
    <text evidence="7">The sequence shown here is derived from an EMBL/GenBank/DDBJ whole genome shotgun (WGS) entry which is preliminary data.</text>
</comment>
<comment type="similarity">
    <text evidence="2 6">Belongs to the peroxisomal membrane protein PXMP2/4 family.</text>
</comment>
<feature type="transmembrane region" description="Helical" evidence="6">
    <location>
        <begin position="135"/>
        <end position="158"/>
    </location>
</feature>
<protein>
    <recommendedName>
        <fullName evidence="9">PXMP2/4 family protein 4</fullName>
    </recommendedName>
</protein>
<evidence type="ECO:0000256" key="6">
    <source>
        <dbReference type="RuleBase" id="RU363053"/>
    </source>
</evidence>
<dbReference type="InterPro" id="IPR007248">
    <property type="entry name" value="Mpv17_PMP22"/>
</dbReference>
<feature type="transmembrane region" description="Helical" evidence="6">
    <location>
        <begin position="212"/>
        <end position="230"/>
    </location>
</feature>
<evidence type="ECO:0008006" key="9">
    <source>
        <dbReference type="Google" id="ProtNLM"/>
    </source>
</evidence>
<evidence type="ECO:0000256" key="4">
    <source>
        <dbReference type="ARBA" id="ARBA00022989"/>
    </source>
</evidence>
<organism evidence="7 8">
    <name type="scientific">Cinchona calisaya</name>
    <dbReference type="NCBI Taxonomy" id="153742"/>
    <lineage>
        <taxon>Eukaryota</taxon>
        <taxon>Viridiplantae</taxon>
        <taxon>Streptophyta</taxon>
        <taxon>Embryophyta</taxon>
        <taxon>Tracheophyta</taxon>
        <taxon>Spermatophyta</taxon>
        <taxon>Magnoliopsida</taxon>
        <taxon>eudicotyledons</taxon>
        <taxon>Gunneridae</taxon>
        <taxon>Pentapetalae</taxon>
        <taxon>asterids</taxon>
        <taxon>lamiids</taxon>
        <taxon>Gentianales</taxon>
        <taxon>Rubiaceae</taxon>
        <taxon>Cinchonoideae</taxon>
        <taxon>Cinchoneae</taxon>
        <taxon>Cinchona</taxon>
    </lineage>
</organism>
<evidence type="ECO:0000256" key="1">
    <source>
        <dbReference type="ARBA" id="ARBA00004141"/>
    </source>
</evidence>
<reference evidence="7 8" key="1">
    <citation type="submission" date="2024-11" db="EMBL/GenBank/DDBJ databases">
        <title>A near-complete genome assembly of Cinchona calisaya.</title>
        <authorList>
            <person name="Lian D.C."/>
            <person name="Zhao X.W."/>
            <person name="Wei L."/>
        </authorList>
    </citation>
    <scope>NUCLEOTIDE SEQUENCE [LARGE SCALE GENOMIC DNA]</scope>
    <source>
        <tissue evidence="7">Nenye</tissue>
    </source>
</reference>
<accession>A0ABD2Z6D9</accession>
<evidence type="ECO:0000313" key="7">
    <source>
        <dbReference type="EMBL" id="KAL3514389.1"/>
    </source>
</evidence>
<keyword evidence="4 6" id="KW-1133">Transmembrane helix</keyword>
<dbReference type="EMBL" id="JBJUIK010000011">
    <property type="protein sequence ID" value="KAL3514389.1"/>
    <property type="molecule type" value="Genomic_DNA"/>
</dbReference>